<evidence type="ECO:0000313" key="2">
    <source>
        <dbReference type="EMBL" id="PZF70933.1"/>
    </source>
</evidence>
<evidence type="ECO:0000256" key="1">
    <source>
        <dbReference type="SAM" id="Phobius"/>
    </source>
</evidence>
<keyword evidence="3" id="KW-1185">Reference proteome</keyword>
<feature type="transmembrane region" description="Helical" evidence="1">
    <location>
        <begin position="101"/>
        <end position="121"/>
    </location>
</feature>
<keyword evidence="1" id="KW-1133">Transmembrane helix</keyword>
<evidence type="ECO:0000313" key="3">
    <source>
        <dbReference type="Proteomes" id="UP000248745"/>
    </source>
</evidence>
<keyword evidence="1" id="KW-0812">Transmembrane</keyword>
<keyword evidence="1" id="KW-0472">Membrane</keyword>
<reference evidence="2 3" key="1">
    <citation type="submission" date="2018-06" db="EMBL/GenBank/DDBJ databases">
        <title>Mucibacter soli gen. nov., sp. nov., a new member of the family Chitinophagaceae producing mucin.</title>
        <authorList>
            <person name="Kim M.-K."/>
            <person name="Park S."/>
            <person name="Kim T.-S."/>
            <person name="Joung Y."/>
            <person name="Han J.-H."/>
            <person name="Kim S.B."/>
        </authorList>
    </citation>
    <scope>NUCLEOTIDE SEQUENCE [LARGE SCALE GENOMIC DNA]</scope>
    <source>
        <strain evidence="2 3">R1-15</strain>
    </source>
</reference>
<proteinExistence type="predicted"/>
<feature type="transmembrane region" description="Helical" evidence="1">
    <location>
        <begin position="75"/>
        <end position="95"/>
    </location>
</feature>
<accession>A0A2W2BT43</accession>
<name>A0A2W2BT43_9BACT</name>
<organism evidence="2 3">
    <name type="scientific">Taibaiella soli</name>
    <dbReference type="NCBI Taxonomy" id="1649169"/>
    <lineage>
        <taxon>Bacteria</taxon>
        <taxon>Pseudomonadati</taxon>
        <taxon>Bacteroidota</taxon>
        <taxon>Chitinophagia</taxon>
        <taxon>Chitinophagales</taxon>
        <taxon>Chitinophagaceae</taxon>
        <taxon>Taibaiella</taxon>
    </lineage>
</organism>
<gene>
    <name evidence="2" type="ORF">DN068_21140</name>
</gene>
<dbReference type="Proteomes" id="UP000248745">
    <property type="component" value="Unassembled WGS sequence"/>
</dbReference>
<protein>
    <submittedName>
        <fullName evidence="2">Uncharacterized protein</fullName>
    </submittedName>
</protein>
<comment type="caution">
    <text evidence="2">The sequence shown here is derived from an EMBL/GenBank/DDBJ whole genome shotgun (WGS) entry which is preliminary data.</text>
</comment>
<sequence>MEDIKDRLLGKHVKVHNLDFEVLEKDRQLKIIPHAEAVETIKTLPITHVDFVGKGQKTQVVISSKMRKIDSGGPMLVVLFCAFMLTAAIVSLVVGKEEYMSFTYALLGVSVVIFLIFWMRMESGYFDYVRKIRDYIKNQSVA</sequence>
<dbReference type="AlphaFoldDB" id="A0A2W2BT43"/>
<dbReference type="EMBL" id="QKTW01000028">
    <property type="protein sequence ID" value="PZF70933.1"/>
    <property type="molecule type" value="Genomic_DNA"/>
</dbReference>